<dbReference type="SUPFAM" id="SSF53822">
    <property type="entry name" value="Periplasmic binding protein-like I"/>
    <property type="match status" value="1"/>
</dbReference>
<name>A0ABS9VCR0_9BACT</name>
<proteinExistence type="predicted"/>
<dbReference type="Pfam" id="PF13377">
    <property type="entry name" value="Peripla_BP_3"/>
    <property type="match status" value="1"/>
</dbReference>
<dbReference type="InterPro" id="IPR001387">
    <property type="entry name" value="Cro/C1-type_HTH"/>
</dbReference>
<dbReference type="InterPro" id="IPR028082">
    <property type="entry name" value="Peripla_BP_I"/>
</dbReference>
<keyword evidence="3" id="KW-0804">Transcription</keyword>
<dbReference type="SMART" id="SM00354">
    <property type="entry name" value="HTH_LACI"/>
    <property type="match status" value="1"/>
</dbReference>
<keyword evidence="1" id="KW-0805">Transcription regulation</keyword>
<accession>A0ABS9VCR0</accession>
<dbReference type="PANTHER" id="PTHR30146:SF109">
    <property type="entry name" value="HTH-TYPE TRANSCRIPTIONAL REGULATOR GALS"/>
    <property type="match status" value="1"/>
</dbReference>
<feature type="domain" description="HTH lacI-type" evidence="4">
    <location>
        <begin position="6"/>
        <end position="63"/>
    </location>
</feature>
<dbReference type="EMBL" id="JAKZGO010000009">
    <property type="protein sequence ID" value="MCH7414232.1"/>
    <property type="molecule type" value="Genomic_DNA"/>
</dbReference>
<organism evidence="6 7">
    <name type="scientific">Belliella alkalica</name>
    <dbReference type="NCBI Taxonomy" id="1730871"/>
    <lineage>
        <taxon>Bacteria</taxon>
        <taxon>Pseudomonadati</taxon>
        <taxon>Bacteroidota</taxon>
        <taxon>Cytophagia</taxon>
        <taxon>Cytophagales</taxon>
        <taxon>Cyclobacteriaceae</taxon>
        <taxon>Belliella</taxon>
    </lineage>
</organism>
<evidence type="ECO:0000313" key="7">
    <source>
        <dbReference type="Proteomes" id="UP001165430"/>
    </source>
</evidence>
<dbReference type="InterPro" id="IPR010982">
    <property type="entry name" value="Lambda_DNA-bd_dom_sf"/>
</dbReference>
<dbReference type="Pfam" id="PF00356">
    <property type="entry name" value="LacI"/>
    <property type="match status" value="1"/>
</dbReference>
<gene>
    <name evidence="6" type="ORF">MM213_12090</name>
</gene>
<dbReference type="PROSITE" id="PS50932">
    <property type="entry name" value="HTH_LACI_2"/>
    <property type="match status" value="1"/>
</dbReference>
<keyword evidence="7" id="KW-1185">Reference proteome</keyword>
<dbReference type="InterPro" id="IPR046335">
    <property type="entry name" value="LacI/GalR-like_sensor"/>
</dbReference>
<dbReference type="RefSeq" id="WP_241412620.1">
    <property type="nucleotide sequence ID" value="NZ_JAKZGO010000009.1"/>
</dbReference>
<evidence type="ECO:0000256" key="2">
    <source>
        <dbReference type="ARBA" id="ARBA00023125"/>
    </source>
</evidence>
<protein>
    <submittedName>
        <fullName evidence="6">Substrate-binding domain-containing protein</fullName>
    </submittedName>
</protein>
<dbReference type="Gene3D" id="1.10.260.40">
    <property type="entry name" value="lambda repressor-like DNA-binding domains"/>
    <property type="match status" value="1"/>
</dbReference>
<evidence type="ECO:0000256" key="1">
    <source>
        <dbReference type="ARBA" id="ARBA00023015"/>
    </source>
</evidence>
<feature type="domain" description="HTH cro/C1-type" evidence="5">
    <location>
        <begin position="3"/>
        <end position="31"/>
    </location>
</feature>
<dbReference type="PANTHER" id="PTHR30146">
    <property type="entry name" value="LACI-RELATED TRANSCRIPTIONAL REPRESSOR"/>
    <property type="match status" value="1"/>
</dbReference>
<evidence type="ECO:0000256" key="3">
    <source>
        <dbReference type="ARBA" id="ARBA00023163"/>
    </source>
</evidence>
<keyword evidence="2" id="KW-0238">DNA-binding</keyword>
<dbReference type="PROSITE" id="PS50943">
    <property type="entry name" value="HTH_CROC1"/>
    <property type="match status" value="1"/>
</dbReference>
<evidence type="ECO:0000259" key="4">
    <source>
        <dbReference type="PROSITE" id="PS50932"/>
    </source>
</evidence>
<comment type="caution">
    <text evidence="6">The sequence shown here is derived from an EMBL/GenBank/DDBJ whole genome shotgun (WGS) entry which is preliminary data.</text>
</comment>
<reference evidence="6" key="1">
    <citation type="submission" date="2022-03" db="EMBL/GenBank/DDBJ databases">
        <title>De novo assembled genomes of Belliella spp. (Cyclobacteriaceae) strains.</title>
        <authorList>
            <person name="Szabo A."/>
            <person name="Korponai K."/>
            <person name="Felfoldi T."/>
        </authorList>
    </citation>
    <scope>NUCLEOTIDE SEQUENCE</scope>
    <source>
        <strain evidence="6">DSM 111903</strain>
    </source>
</reference>
<dbReference type="Gene3D" id="3.40.50.2300">
    <property type="match status" value="2"/>
</dbReference>
<dbReference type="SUPFAM" id="SSF47413">
    <property type="entry name" value="lambda repressor-like DNA-binding domains"/>
    <property type="match status" value="1"/>
</dbReference>
<evidence type="ECO:0000259" key="5">
    <source>
        <dbReference type="PROSITE" id="PS50943"/>
    </source>
</evidence>
<dbReference type="Proteomes" id="UP001165430">
    <property type="component" value="Unassembled WGS sequence"/>
</dbReference>
<evidence type="ECO:0000313" key="6">
    <source>
        <dbReference type="EMBL" id="MCH7414232.1"/>
    </source>
</evidence>
<dbReference type="InterPro" id="IPR000843">
    <property type="entry name" value="HTH_LacI"/>
</dbReference>
<sequence length="341" mass="38733">MTKKKISIKDIAKELGISITTISFIINGKAKEKRISETMIKTVEDYVAKVGYRPNYLAQSLRSGKSKVIVFMVEDISNSFFSNIARLIEERAYKSGYKIIYCSTENDADKAIELIQTFKNRNVDGFIITPTLGLEGEIKTLLSENFAVILFDRWIPSVECSHVIVENEKSCYEGTEYLIQNGCKRIVFVTLESEQTQMQDRLSGYKSAMKKHGLESLVFEEPFHTSSPDFMGDQIIDFLKSHEKVDAVFFATNYLAFEGLHAFRKMEVLIPEDLQVLSFDDHFFFGLHQPSISAIAQPIEQIAESLMNGILHQLNGVESTEVMKIELSNKLVKRGSTFRTV</sequence>